<gene>
    <name evidence="1" type="ORF">AC812_02725</name>
</gene>
<reference evidence="1 2" key="1">
    <citation type="submission" date="2015-07" db="EMBL/GenBank/DDBJ databases">
        <title>Draft genome of Bellilinea caldifistulae DSM 17877.</title>
        <authorList>
            <person name="Hemp J."/>
            <person name="Ward L.M."/>
            <person name="Pace L.A."/>
            <person name="Fischer W.W."/>
        </authorList>
    </citation>
    <scope>NUCLEOTIDE SEQUENCE [LARGE SCALE GENOMIC DNA]</scope>
    <source>
        <strain evidence="1 2">GOMI-1</strain>
    </source>
</reference>
<organism evidence="1 2">
    <name type="scientific">Bellilinea caldifistulae</name>
    <dbReference type="NCBI Taxonomy" id="360411"/>
    <lineage>
        <taxon>Bacteria</taxon>
        <taxon>Bacillati</taxon>
        <taxon>Chloroflexota</taxon>
        <taxon>Anaerolineae</taxon>
        <taxon>Anaerolineales</taxon>
        <taxon>Anaerolineaceae</taxon>
        <taxon>Bellilinea</taxon>
    </lineage>
</organism>
<dbReference type="STRING" id="360411.AC812_02725"/>
<dbReference type="EMBL" id="LGHJ01000008">
    <property type="protein sequence ID" value="KPL77777.1"/>
    <property type="molecule type" value="Genomic_DNA"/>
</dbReference>
<proteinExistence type="predicted"/>
<evidence type="ECO:0000313" key="2">
    <source>
        <dbReference type="Proteomes" id="UP000050514"/>
    </source>
</evidence>
<protein>
    <submittedName>
        <fullName evidence="1">Uncharacterized protein</fullName>
    </submittedName>
</protein>
<evidence type="ECO:0000313" key="1">
    <source>
        <dbReference type="EMBL" id="KPL77777.1"/>
    </source>
</evidence>
<accession>A0A0P6X418</accession>
<dbReference type="Proteomes" id="UP000050514">
    <property type="component" value="Unassembled WGS sequence"/>
</dbReference>
<sequence length="145" mass="16263">MELEPTPVQIGEPFRCWECGSPDQGGMFLIIDHSPLEAYTDHVYYMRLACGHNPRCVRLGDAIAPLRPLDRSIDENLASVREGLAHLAKAVPPDQQNQEPVSKIVYLLVAGRISPQTAINQLRGLVRTNEPFLPARLPVIEQTWR</sequence>
<comment type="caution">
    <text evidence="1">The sequence shown here is derived from an EMBL/GenBank/DDBJ whole genome shotgun (WGS) entry which is preliminary data.</text>
</comment>
<keyword evidence="2" id="KW-1185">Reference proteome</keyword>
<dbReference type="AlphaFoldDB" id="A0A0P6X418"/>
<name>A0A0P6X418_9CHLR</name>